<feature type="compositionally biased region" description="Basic and acidic residues" evidence="1">
    <location>
        <begin position="475"/>
        <end position="508"/>
    </location>
</feature>
<feature type="compositionally biased region" description="Basic and acidic residues" evidence="1">
    <location>
        <begin position="406"/>
        <end position="420"/>
    </location>
</feature>
<feature type="region of interest" description="Disordered" evidence="1">
    <location>
        <begin position="241"/>
        <end position="284"/>
    </location>
</feature>
<feature type="compositionally biased region" description="Polar residues" evidence="1">
    <location>
        <begin position="246"/>
        <end position="272"/>
    </location>
</feature>
<proteinExistence type="predicted"/>
<feature type="compositionally biased region" description="Basic and acidic residues" evidence="1">
    <location>
        <begin position="689"/>
        <end position="703"/>
    </location>
</feature>
<evidence type="ECO:0000256" key="1">
    <source>
        <dbReference type="SAM" id="MobiDB-lite"/>
    </source>
</evidence>
<reference evidence="2" key="1">
    <citation type="submission" date="2020-06" db="EMBL/GenBank/DDBJ databases">
        <authorList>
            <person name="Li T."/>
            <person name="Hu X."/>
            <person name="Zhang T."/>
            <person name="Song X."/>
            <person name="Zhang H."/>
            <person name="Dai N."/>
            <person name="Sheng W."/>
            <person name="Hou X."/>
            <person name="Wei L."/>
        </authorList>
    </citation>
    <scope>NUCLEOTIDE SEQUENCE</scope>
    <source>
        <strain evidence="2">G02</strain>
        <tissue evidence="2">Leaf</tissue>
    </source>
</reference>
<feature type="region of interest" description="Disordered" evidence="1">
    <location>
        <begin position="657"/>
        <end position="729"/>
    </location>
</feature>
<name>A0AAW2P7Q6_SESRA</name>
<feature type="compositionally biased region" description="Basic and acidic residues" evidence="1">
    <location>
        <begin position="548"/>
        <end position="563"/>
    </location>
</feature>
<dbReference type="EMBL" id="JACGWJ010000018">
    <property type="protein sequence ID" value="KAL0351042.1"/>
    <property type="molecule type" value="Genomic_DNA"/>
</dbReference>
<gene>
    <name evidence="2" type="ORF">Sradi_4253400</name>
</gene>
<organism evidence="2">
    <name type="scientific">Sesamum radiatum</name>
    <name type="common">Black benniseed</name>
    <dbReference type="NCBI Taxonomy" id="300843"/>
    <lineage>
        <taxon>Eukaryota</taxon>
        <taxon>Viridiplantae</taxon>
        <taxon>Streptophyta</taxon>
        <taxon>Embryophyta</taxon>
        <taxon>Tracheophyta</taxon>
        <taxon>Spermatophyta</taxon>
        <taxon>Magnoliopsida</taxon>
        <taxon>eudicotyledons</taxon>
        <taxon>Gunneridae</taxon>
        <taxon>Pentapetalae</taxon>
        <taxon>asterids</taxon>
        <taxon>lamiids</taxon>
        <taxon>Lamiales</taxon>
        <taxon>Pedaliaceae</taxon>
        <taxon>Sesamum</taxon>
    </lineage>
</organism>
<feature type="region of interest" description="Disordered" evidence="1">
    <location>
        <begin position="70"/>
        <end position="133"/>
    </location>
</feature>
<dbReference type="AlphaFoldDB" id="A0AAW2P7Q6"/>
<feature type="compositionally biased region" description="Polar residues" evidence="1">
    <location>
        <begin position="705"/>
        <end position="729"/>
    </location>
</feature>
<feature type="region of interest" description="Disordered" evidence="1">
    <location>
        <begin position="1"/>
        <end position="56"/>
    </location>
</feature>
<feature type="compositionally biased region" description="Basic and acidic residues" evidence="1">
    <location>
        <begin position="77"/>
        <end position="87"/>
    </location>
</feature>
<sequence length="729" mass="80329">MATEADIPATKNEQGGNIADDATNIVITKIPQEEKTQADTRNEPPTVEGDNFLGTPSIGEVRCEVINISPDASMVAEKPDQTVKDDTEILLPSKPKLGDQPLEIAGSEEIPSERIQQNAEESNDSEKGEDRGVLPVEYSMYSGGMTSGMQAGDILHDPDLDDLRVETQLSKDTISDHHCVNDSIAKQMALSKENLQEASLPGGEKEFNIQVKATNDANGDGEKTEEDISLNLTNENLHRIEEKVGQENSTLADATSSSDELLSKNESNSSFSQEDDKAVPTSEGSGILLENIVDESQVAVESQSRNLEGFDTTHGNTNITEKTEDCSLVRVDGPEIQCDEQLEQESEELPVPDVLTGSTNDNESAIVDKVKDEDEDLEEAEMTTKSFQEEHRTDGDQQGITSDNSEENKIDTVDTKKEILESFSTIVSTPPEEGSIDANLQEATSDSTAEKMIDELDQKRKFLREDSDDGSTVEQETRIEDGDKVDLCENETSRENMKIQSKIEKPEDSLDGTSENIKPSDLGQEIETRVSADEESLAANPQGILDENTDKEIVSAAEIKEETPELQNFAPIVSNEKTNESSLMQGDGSQKEDEEHLEKESEKPSSIEDFTGNTNDDDETIMDDVKIEDETPRRPELFEEEKNIENTLLKELQIDQNFQVSDSGQHTEKTGFIEEQSLIENPQGNPGDVEEKTDTADTDEKTQEVQNVSLNVSNEDNDQSSLIQSIPQK</sequence>
<feature type="region of interest" description="Disordered" evidence="1">
    <location>
        <begin position="342"/>
        <end position="642"/>
    </location>
</feature>
<feature type="compositionally biased region" description="Basic and acidic residues" evidence="1">
    <location>
        <begin position="448"/>
        <end position="465"/>
    </location>
</feature>
<feature type="compositionally biased region" description="Basic and acidic residues" evidence="1">
    <location>
        <begin position="623"/>
        <end position="642"/>
    </location>
</feature>
<comment type="caution">
    <text evidence="2">The sequence shown here is derived from an EMBL/GenBank/DDBJ whole genome shotgun (WGS) entry which is preliminary data.</text>
</comment>
<reference evidence="2" key="2">
    <citation type="journal article" date="2024" name="Plant">
        <title>Genomic evolution and insights into agronomic trait innovations of Sesamum species.</title>
        <authorList>
            <person name="Miao H."/>
            <person name="Wang L."/>
            <person name="Qu L."/>
            <person name="Liu H."/>
            <person name="Sun Y."/>
            <person name="Le M."/>
            <person name="Wang Q."/>
            <person name="Wei S."/>
            <person name="Zheng Y."/>
            <person name="Lin W."/>
            <person name="Duan Y."/>
            <person name="Cao H."/>
            <person name="Xiong S."/>
            <person name="Wang X."/>
            <person name="Wei L."/>
            <person name="Li C."/>
            <person name="Ma Q."/>
            <person name="Ju M."/>
            <person name="Zhao R."/>
            <person name="Li G."/>
            <person name="Mu C."/>
            <person name="Tian Q."/>
            <person name="Mei H."/>
            <person name="Zhang T."/>
            <person name="Gao T."/>
            <person name="Zhang H."/>
        </authorList>
    </citation>
    <scope>NUCLEOTIDE SEQUENCE</scope>
    <source>
        <strain evidence="2">G02</strain>
    </source>
</reference>
<feature type="compositionally biased region" description="Basic and acidic residues" evidence="1">
    <location>
        <begin position="589"/>
        <end position="606"/>
    </location>
</feature>
<feature type="compositionally biased region" description="Basic and acidic residues" evidence="1">
    <location>
        <begin position="31"/>
        <end position="42"/>
    </location>
</feature>
<protein>
    <submittedName>
        <fullName evidence="2">Uncharacterized protein</fullName>
    </submittedName>
</protein>
<accession>A0AAW2P7Q6</accession>
<evidence type="ECO:0000313" key="2">
    <source>
        <dbReference type="EMBL" id="KAL0351042.1"/>
    </source>
</evidence>